<evidence type="ECO:0000313" key="2">
    <source>
        <dbReference type="Proteomes" id="UP000029389"/>
    </source>
</evidence>
<dbReference type="AlphaFoldDB" id="A0A090YTW3"/>
<proteinExistence type="predicted"/>
<dbReference type="Proteomes" id="UP000029389">
    <property type="component" value="Unassembled WGS sequence"/>
</dbReference>
<comment type="caution">
    <text evidence="1">The sequence shown here is derived from an EMBL/GenBank/DDBJ whole genome shotgun (WGS) entry which is preliminary data.</text>
</comment>
<evidence type="ECO:0000313" key="1">
    <source>
        <dbReference type="EMBL" id="KFM95525.1"/>
    </source>
</evidence>
<organism evidence="1 2">
    <name type="scientific">Bacillus clarus</name>
    <dbReference type="NCBI Taxonomy" id="2338372"/>
    <lineage>
        <taxon>Bacteria</taxon>
        <taxon>Bacillati</taxon>
        <taxon>Bacillota</taxon>
        <taxon>Bacilli</taxon>
        <taxon>Bacillales</taxon>
        <taxon>Bacillaceae</taxon>
        <taxon>Bacillus</taxon>
        <taxon>Bacillus cereus group</taxon>
    </lineage>
</organism>
<protein>
    <recommendedName>
        <fullName evidence="3">Alpha/beta hydrolase family protein</fullName>
    </recommendedName>
</protein>
<accession>A0A090YTW3</accession>
<reference evidence="1 2" key="1">
    <citation type="submission" date="2014-04" db="EMBL/GenBank/DDBJ databases">
        <authorList>
            <person name="Bishop-Lilly K.A."/>
            <person name="Broomall S.M."/>
            <person name="Chain P.S."/>
            <person name="Chertkov O."/>
            <person name="Coyne S.R."/>
            <person name="Daligault H.E."/>
            <person name="Davenport K.W."/>
            <person name="Erkkila T."/>
            <person name="Frey K.G."/>
            <person name="Gibbons H.S."/>
            <person name="Gu W."/>
            <person name="Jaissle J."/>
            <person name="Johnson S.L."/>
            <person name="Koroleva G.I."/>
            <person name="Ladner J.T."/>
            <person name="Lo C.-C."/>
            <person name="Minogue T.D."/>
            <person name="Munk C."/>
            <person name="Palacios G.F."/>
            <person name="Redden C.L."/>
            <person name="Rosenzweig C.N."/>
            <person name="Scholz M.B."/>
            <person name="Teshima H."/>
            <person name="Xu Y."/>
        </authorList>
    </citation>
    <scope>NUCLEOTIDE SEQUENCE [LARGE SCALE GENOMIC DNA]</scope>
    <source>
        <strain evidence="1 2">BHP</strain>
    </source>
</reference>
<sequence>MIFWKLIDLYALNNLHKKRSKEYQYSFSTSNNLDYTNIESFYKVGSTDIYLDINYLKNTDYSYGKFQYPSPIQSGDLRNDSVVGEVFIHNKKNRPNVIFVHGWRMDSNERVKNIFHNKIMKENPNNLVIVEST</sequence>
<evidence type="ECO:0008006" key="3">
    <source>
        <dbReference type="Google" id="ProtNLM"/>
    </source>
</evidence>
<dbReference type="PATRIC" id="fig|1405.8.peg.5760"/>
<dbReference type="EMBL" id="JMQC01000009">
    <property type="protein sequence ID" value="KFM95525.1"/>
    <property type="molecule type" value="Genomic_DNA"/>
</dbReference>
<gene>
    <name evidence="1" type="ORF">DJ93_5582</name>
</gene>
<name>A0A090YTW3_9BACI</name>